<evidence type="ECO:0000256" key="4">
    <source>
        <dbReference type="ARBA" id="ARBA00023125"/>
    </source>
</evidence>
<dbReference type="GO" id="GO:0003700">
    <property type="term" value="F:DNA-binding transcription factor activity"/>
    <property type="evidence" value="ECO:0007669"/>
    <property type="project" value="InterPro"/>
</dbReference>
<dbReference type="InterPro" id="IPR036388">
    <property type="entry name" value="WH-like_DNA-bd_sf"/>
</dbReference>
<name>A0A3N1HQ25_9ACTN</name>
<dbReference type="InParanoid" id="A0A3N1HQ25"/>
<dbReference type="Proteomes" id="UP000276232">
    <property type="component" value="Unassembled WGS sequence"/>
</dbReference>
<dbReference type="Pfam" id="PF00392">
    <property type="entry name" value="GntR"/>
    <property type="match status" value="1"/>
</dbReference>
<dbReference type="PRINTS" id="PR00035">
    <property type="entry name" value="HTHGNTR"/>
</dbReference>
<dbReference type="Gene3D" id="3.40.640.10">
    <property type="entry name" value="Type I PLP-dependent aspartate aminotransferase-like (Major domain)"/>
    <property type="match status" value="1"/>
</dbReference>
<feature type="compositionally biased region" description="Pro residues" evidence="6">
    <location>
        <begin position="95"/>
        <end position="107"/>
    </location>
</feature>
<evidence type="ECO:0000256" key="2">
    <source>
        <dbReference type="ARBA" id="ARBA00022898"/>
    </source>
</evidence>
<evidence type="ECO:0000259" key="7">
    <source>
        <dbReference type="PROSITE" id="PS50949"/>
    </source>
</evidence>
<keyword evidence="8" id="KW-0808">Transferase</keyword>
<organism evidence="8 9">
    <name type="scientific">Pseudokineococcus lusitanus</name>
    <dbReference type="NCBI Taxonomy" id="763993"/>
    <lineage>
        <taxon>Bacteria</taxon>
        <taxon>Bacillati</taxon>
        <taxon>Actinomycetota</taxon>
        <taxon>Actinomycetes</taxon>
        <taxon>Kineosporiales</taxon>
        <taxon>Kineosporiaceae</taxon>
        <taxon>Pseudokineococcus</taxon>
    </lineage>
</organism>
<comment type="caution">
    <text evidence="8">The sequence shown here is derived from an EMBL/GenBank/DDBJ whole genome shotgun (WGS) entry which is preliminary data.</text>
</comment>
<evidence type="ECO:0000256" key="1">
    <source>
        <dbReference type="ARBA" id="ARBA00005384"/>
    </source>
</evidence>
<dbReference type="PROSITE" id="PS50949">
    <property type="entry name" value="HTH_GNTR"/>
    <property type="match status" value="1"/>
</dbReference>
<dbReference type="InterPro" id="IPR015424">
    <property type="entry name" value="PyrdxlP-dep_Trfase"/>
</dbReference>
<dbReference type="SUPFAM" id="SSF46785">
    <property type="entry name" value="Winged helix' DNA-binding domain"/>
    <property type="match status" value="1"/>
</dbReference>
<evidence type="ECO:0000313" key="8">
    <source>
        <dbReference type="EMBL" id="ROP44617.1"/>
    </source>
</evidence>
<protein>
    <submittedName>
        <fullName evidence="8">GntR family transcriptional regulator/MocR family aminotransferase</fullName>
    </submittedName>
</protein>
<dbReference type="Pfam" id="PF00155">
    <property type="entry name" value="Aminotran_1_2"/>
    <property type="match status" value="1"/>
</dbReference>
<dbReference type="InterPro" id="IPR004839">
    <property type="entry name" value="Aminotransferase_I/II_large"/>
</dbReference>
<comment type="similarity">
    <text evidence="1">In the C-terminal section; belongs to the class-I pyridoxal-phosphate-dependent aminotransferase family.</text>
</comment>
<dbReference type="CDD" id="cd00609">
    <property type="entry name" value="AAT_like"/>
    <property type="match status" value="1"/>
</dbReference>
<feature type="region of interest" description="Disordered" evidence="6">
    <location>
        <begin position="461"/>
        <end position="497"/>
    </location>
</feature>
<dbReference type="EMBL" id="RJKN01000002">
    <property type="protein sequence ID" value="ROP44617.1"/>
    <property type="molecule type" value="Genomic_DNA"/>
</dbReference>
<dbReference type="GO" id="GO:0003677">
    <property type="term" value="F:DNA binding"/>
    <property type="evidence" value="ECO:0007669"/>
    <property type="project" value="UniProtKB-KW"/>
</dbReference>
<dbReference type="InterPro" id="IPR015421">
    <property type="entry name" value="PyrdxlP-dep_Trfase_major"/>
</dbReference>
<dbReference type="GO" id="GO:0008483">
    <property type="term" value="F:transaminase activity"/>
    <property type="evidence" value="ECO:0007669"/>
    <property type="project" value="UniProtKB-KW"/>
</dbReference>
<sequence>MPEVPPLVLDRAAAEPLAVQLVAGLRDAAASGAPAPGDRLPSTRELARVLGVSRTVAAAAYDQLLAEGWVEGRRGVGTFVVDVPAPVGRARRPAAVPPAPSSPPPGPSGTDLRAGAPCTEVLDRAAWRRAWRAAGDEPPDGEPDPRGTTAFRAAVATHLLRHRGLPASADDVLAATGTSAAVAEVAALLPPGARVAVEDPGYRRSVGALRAAGCVPVPVRVDAGGLVVDEVPPDVAAVVCTPAHQFPLGGRMPAARRTRLVERARAEGFLVLEDDYDGELRYDVAPLPLLAALAPDVVVHLGTTSKTVSPTLGAGWVVAPPAVREALVARRTATGTRPPRAGQRVLAAMAASGDLSRHLRRLRRELAARRELVLATVRAAGHVPVGDAAGAHVVVRLPTAEDERRLLGRAGRAGLVLAGLAGCAVDAARPPAAGLVVGWAAPSSAELPRALAALGRLLAGQPAADPSGPGEGAALAARAATSARTAASSSRATAASS</sequence>
<feature type="compositionally biased region" description="Low complexity" evidence="6">
    <location>
        <begin position="473"/>
        <end position="497"/>
    </location>
</feature>
<feature type="region of interest" description="Disordered" evidence="6">
    <location>
        <begin position="90"/>
        <end position="112"/>
    </location>
</feature>
<proteinExistence type="inferred from homology"/>
<dbReference type="SMART" id="SM00345">
    <property type="entry name" value="HTH_GNTR"/>
    <property type="match status" value="1"/>
</dbReference>
<dbReference type="RefSeq" id="WP_123378882.1">
    <property type="nucleotide sequence ID" value="NZ_RJKN01000002.1"/>
</dbReference>
<keyword evidence="3" id="KW-0805">Transcription regulation</keyword>
<keyword evidence="9" id="KW-1185">Reference proteome</keyword>
<gene>
    <name evidence="8" type="ORF">EDC03_0742</name>
</gene>
<dbReference type="InterPro" id="IPR036390">
    <property type="entry name" value="WH_DNA-bd_sf"/>
</dbReference>
<dbReference type="PANTHER" id="PTHR46577:SF1">
    <property type="entry name" value="HTH-TYPE TRANSCRIPTIONAL REGULATORY PROTEIN GABR"/>
    <property type="match status" value="1"/>
</dbReference>
<evidence type="ECO:0000256" key="3">
    <source>
        <dbReference type="ARBA" id="ARBA00023015"/>
    </source>
</evidence>
<dbReference type="Gene3D" id="1.10.10.10">
    <property type="entry name" value="Winged helix-like DNA-binding domain superfamily/Winged helix DNA-binding domain"/>
    <property type="match status" value="1"/>
</dbReference>
<accession>A0A3N1HQ25</accession>
<dbReference type="GO" id="GO:0030170">
    <property type="term" value="F:pyridoxal phosphate binding"/>
    <property type="evidence" value="ECO:0007669"/>
    <property type="project" value="InterPro"/>
</dbReference>
<reference evidence="8 9" key="1">
    <citation type="journal article" date="2015" name="Stand. Genomic Sci.">
        <title>Genomic Encyclopedia of Bacterial and Archaeal Type Strains, Phase III: the genomes of soil and plant-associated and newly described type strains.</title>
        <authorList>
            <person name="Whitman W.B."/>
            <person name="Woyke T."/>
            <person name="Klenk H.P."/>
            <person name="Zhou Y."/>
            <person name="Lilburn T.G."/>
            <person name="Beck B.J."/>
            <person name="De Vos P."/>
            <person name="Vandamme P."/>
            <person name="Eisen J.A."/>
            <person name="Garrity G."/>
            <person name="Hugenholtz P."/>
            <person name="Kyrpides N.C."/>
        </authorList>
    </citation>
    <scope>NUCLEOTIDE SEQUENCE [LARGE SCALE GENOMIC DNA]</scope>
    <source>
        <strain evidence="8 9">CECT 7306</strain>
    </source>
</reference>
<keyword evidence="5" id="KW-0804">Transcription</keyword>
<evidence type="ECO:0000313" key="9">
    <source>
        <dbReference type="Proteomes" id="UP000276232"/>
    </source>
</evidence>
<dbReference type="CDD" id="cd07377">
    <property type="entry name" value="WHTH_GntR"/>
    <property type="match status" value="1"/>
</dbReference>
<dbReference type="OrthoDB" id="199743at2"/>
<keyword evidence="4" id="KW-0238">DNA-binding</keyword>
<keyword evidence="8" id="KW-0032">Aminotransferase</keyword>
<evidence type="ECO:0000256" key="5">
    <source>
        <dbReference type="ARBA" id="ARBA00023163"/>
    </source>
</evidence>
<dbReference type="SUPFAM" id="SSF53383">
    <property type="entry name" value="PLP-dependent transferases"/>
    <property type="match status" value="1"/>
</dbReference>
<dbReference type="InterPro" id="IPR000524">
    <property type="entry name" value="Tscrpt_reg_HTH_GntR"/>
</dbReference>
<dbReference type="InterPro" id="IPR051446">
    <property type="entry name" value="HTH_trans_reg/aminotransferase"/>
</dbReference>
<dbReference type="AlphaFoldDB" id="A0A3N1HQ25"/>
<keyword evidence="2" id="KW-0663">Pyridoxal phosphate</keyword>
<feature type="domain" description="HTH gntR-type" evidence="7">
    <location>
        <begin position="15"/>
        <end position="83"/>
    </location>
</feature>
<dbReference type="PANTHER" id="PTHR46577">
    <property type="entry name" value="HTH-TYPE TRANSCRIPTIONAL REGULATORY PROTEIN GABR"/>
    <property type="match status" value="1"/>
</dbReference>
<evidence type="ECO:0000256" key="6">
    <source>
        <dbReference type="SAM" id="MobiDB-lite"/>
    </source>
</evidence>